<evidence type="ECO:0000256" key="13">
    <source>
        <dbReference type="ARBA" id="ARBA00048555"/>
    </source>
</evidence>
<comment type="catalytic activity">
    <reaction evidence="13 15">
        <text>2 cob(II)yrinate a,c diamide + reduced [electron-transfer flavoprotein] + 2 ATP = 2 adenosylcob(III)yrinate a,c-diamide + 2 triphosphate + oxidized [electron-transfer flavoprotein] + 3 H(+)</text>
        <dbReference type="Rhea" id="RHEA:11528"/>
        <dbReference type="Rhea" id="RHEA-COMP:10685"/>
        <dbReference type="Rhea" id="RHEA-COMP:10686"/>
        <dbReference type="ChEBI" id="CHEBI:15378"/>
        <dbReference type="ChEBI" id="CHEBI:18036"/>
        <dbReference type="ChEBI" id="CHEBI:30616"/>
        <dbReference type="ChEBI" id="CHEBI:57692"/>
        <dbReference type="ChEBI" id="CHEBI:58307"/>
        <dbReference type="ChEBI" id="CHEBI:58503"/>
        <dbReference type="ChEBI" id="CHEBI:58537"/>
        <dbReference type="EC" id="2.5.1.17"/>
    </reaction>
</comment>
<evidence type="ECO:0000313" key="17">
    <source>
        <dbReference type="EMBL" id="KXG42775.1"/>
    </source>
</evidence>
<evidence type="ECO:0000256" key="8">
    <source>
        <dbReference type="ARBA" id="ARBA00022741"/>
    </source>
</evidence>
<comment type="catalytic activity">
    <reaction evidence="14 15">
        <text>2 cob(II)alamin + reduced [electron-transfer flavoprotein] + 2 ATP = 2 adenosylcob(III)alamin + 2 triphosphate + oxidized [electron-transfer flavoprotein] + 3 H(+)</text>
        <dbReference type="Rhea" id="RHEA:28671"/>
        <dbReference type="Rhea" id="RHEA-COMP:10685"/>
        <dbReference type="Rhea" id="RHEA-COMP:10686"/>
        <dbReference type="ChEBI" id="CHEBI:15378"/>
        <dbReference type="ChEBI" id="CHEBI:16304"/>
        <dbReference type="ChEBI" id="CHEBI:18036"/>
        <dbReference type="ChEBI" id="CHEBI:18408"/>
        <dbReference type="ChEBI" id="CHEBI:30616"/>
        <dbReference type="ChEBI" id="CHEBI:57692"/>
        <dbReference type="ChEBI" id="CHEBI:58307"/>
        <dbReference type="EC" id="2.5.1.17"/>
    </reaction>
</comment>
<dbReference type="InterPro" id="IPR029499">
    <property type="entry name" value="PduO-typ"/>
</dbReference>
<dbReference type="PANTHER" id="PTHR12213:SF0">
    <property type="entry name" value="CORRINOID ADENOSYLTRANSFERASE MMAB"/>
    <property type="match status" value="1"/>
</dbReference>
<dbReference type="RefSeq" id="WP_068722544.1">
    <property type="nucleotide sequence ID" value="NZ_LSKU01000001.1"/>
</dbReference>
<evidence type="ECO:0000256" key="6">
    <source>
        <dbReference type="ARBA" id="ARBA00022573"/>
    </source>
</evidence>
<evidence type="ECO:0000259" key="16">
    <source>
        <dbReference type="Pfam" id="PF01923"/>
    </source>
</evidence>
<accession>A0A135L1C9</accession>
<dbReference type="PANTHER" id="PTHR12213">
    <property type="entry name" value="CORRINOID ADENOSYLTRANSFERASE"/>
    <property type="match status" value="1"/>
</dbReference>
<comment type="pathway">
    <text evidence="1 15">Cofactor biosynthesis; adenosylcobalamin biosynthesis; adenosylcobalamin from cob(II)yrinate a,c-diamide: step 2/7.</text>
</comment>
<comment type="subunit">
    <text evidence="3">Homotrimer.</text>
</comment>
<dbReference type="EMBL" id="LSKU01000001">
    <property type="protein sequence ID" value="KXG42775.1"/>
    <property type="molecule type" value="Genomic_DNA"/>
</dbReference>
<comment type="similarity">
    <text evidence="2 15">Belongs to the Cob(I)alamin adenosyltransferase family.</text>
</comment>
<dbReference type="GO" id="GO:0008817">
    <property type="term" value="F:corrinoid adenosyltransferase activity"/>
    <property type="evidence" value="ECO:0007669"/>
    <property type="project" value="UniProtKB-UniRule"/>
</dbReference>
<evidence type="ECO:0000313" key="18">
    <source>
        <dbReference type="Proteomes" id="UP000070352"/>
    </source>
</evidence>
<dbReference type="NCBIfam" id="TIGR00636">
    <property type="entry name" value="PduO_Nterm"/>
    <property type="match status" value="1"/>
</dbReference>
<evidence type="ECO:0000256" key="4">
    <source>
        <dbReference type="ARBA" id="ARBA00012454"/>
    </source>
</evidence>
<evidence type="ECO:0000256" key="5">
    <source>
        <dbReference type="ARBA" id="ARBA00020963"/>
    </source>
</evidence>
<name>A0A135L1C9_9BACI</name>
<proteinExistence type="inferred from homology"/>
<dbReference type="STRING" id="1413211.U473_00970"/>
<evidence type="ECO:0000256" key="10">
    <source>
        <dbReference type="ARBA" id="ARBA00031529"/>
    </source>
</evidence>
<evidence type="ECO:0000256" key="7">
    <source>
        <dbReference type="ARBA" id="ARBA00022679"/>
    </source>
</evidence>
<keyword evidence="6 15" id="KW-0169">Cobalamin biosynthesis</keyword>
<dbReference type="GO" id="GO:0009236">
    <property type="term" value="P:cobalamin biosynthetic process"/>
    <property type="evidence" value="ECO:0007669"/>
    <property type="project" value="UniProtKB-UniRule"/>
</dbReference>
<keyword evidence="18" id="KW-1185">Reference proteome</keyword>
<dbReference type="EC" id="2.5.1.17" evidence="4 15"/>
<evidence type="ECO:0000256" key="15">
    <source>
        <dbReference type="RuleBase" id="RU366026"/>
    </source>
</evidence>
<dbReference type="AlphaFoldDB" id="A0A135L1C9"/>
<dbReference type="FunFam" id="1.20.1200.10:FF:000001">
    <property type="entry name" value="Cob(I)yrinic acid a,c-diamide adenosyltransferase"/>
    <property type="match status" value="1"/>
</dbReference>
<dbReference type="Gene3D" id="1.20.1200.10">
    <property type="entry name" value="Cobalamin adenosyltransferase-like"/>
    <property type="match status" value="1"/>
</dbReference>
<keyword evidence="9 15" id="KW-0067">ATP-binding</keyword>
<evidence type="ECO:0000256" key="9">
    <source>
        <dbReference type="ARBA" id="ARBA00022840"/>
    </source>
</evidence>
<dbReference type="Pfam" id="PF01923">
    <property type="entry name" value="Cob_adeno_trans"/>
    <property type="match status" value="1"/>
</dbReference>
<reference evidence="17 18" key="1">
    <citation type="submission" date="2016-02" db="EMBL/GenBank/DDBJ databases">
        <title>Draft Genome for Tepidibacillus decaturensis nov. sp. Strain Z9, an Anaerobic, Moderately Thermophilic and Heterotrophic Bacterium from Deep Subsurface of the Illinois Basin, USA.</title>
        <authorList>
            <person name="Dong Y."/>
            <person name="Chang J.Y."/>
            <person name="Sanford R."/>
            <person name="Fouke B.W."/>
        </authorList>
    </citation>
    <scope>NUCLEOTIDE SEQUENCE [LARGE SCALE GENOMIC DNA]</scope>
    <source>
        <strain evidence="17 18">Z9</strain>
    </source>
</reference>
<dbReference type="OrthoDB" id="9778896at2"/>
<evidence type="ECO:0000256" key="12">
    <source>
        <dbReference type="ARBA" id="ARBA00033354"/>
    </source>
</evidence>
<dbReference type="SUPFAM" id="SSF89028">
    <property type="entry name" value="Cobalamin adenosyltransferase-like"/>
    <property type="match status" value="1"/>
</dbReference>
<comment type="caution">
    <text evidence="17">The sequence shown here is derived from an EMBL/GenBank/DDBJ whole genome shotgun (WGS) entry which is preliminary data.</text>
</comment>
<organism evidence="17 18">
    <name type="scientific">Tepidibacillus decaturensis</name>
    <dbReference type="NCBI Taxonomy" id="1413211"/>
    <lineage>
        <taxon>Bacteria</taxon>
        <taxon>Bacillati</taxon>
        <taxon>Bacillota</taxon>
        <taxon>Bacilli</taxon>
        <taxon>Bacillales</taxon>
        <taxon>Bacillaceae</taxon>
        <taxon>Tepidibacillus</taxon>
    </lineage>
</organism>
<sequence length="183" mass="20712">MAKIYTKTGDQGYTSLTGGKRVKKNESMVEAYGTVDEANSMIGLALAKIDQNNELELLKNMLLNVQHDLFHVGAELSTPVGEKVYWPLNTKQIERLEQYIDKLDQELPQLQQFILPGGSEAGATLHLARTMIRRAERNAISIPQIKKEALAYLNRCSDFLFVAARWINMKSGKKENHFTPVQY</sequence>
<dbReference type="UniPathway" id="UPA00148">
    <property type="reaction ID" value="UER00233"/>
</dbReference>
<dbReference type="Proteomes" id="UP000070352">
    <property type="component" value="Unassembled WGS sequence"/>
</dbReference>
<keyword evidence="7 15" id="KW-0808">Transferase</keyword>
<keyword evidence="8 15" id="KW-0547">Nucleotide-binding</keyword>
<protein>
    <recommendedName>
        <fullName evidence="5 15">Corrinoid adenosyltransferase</fullName>
        <ecNumber evidence="4 15">2.5.1.17</ecNumber>
    </recommendedName>
    <alternativeName>
        <fullName evidence="10 15">Cob(II)alamin adenosyltransferase</fullName>
    </alternativeName>
    <alternativeName>
        <fullName evidence="12 15">Cob(II)yrinic acid a,c-diamide adenosyltransferase</fullName>
    </alternativeName>
    <alternativeName>
        <fullName evidence="11 15">Cobinamide/cobalamin adenosyltransferase</fullName>
    </alternativeName>
</protein>
<dbReference type="InterPro" id="IPR036451">
    <property type="entry name" value="CblAdoTrfase-like_sf"/>
</dbReference>
<evidence type="ECO:0000256" key="14">
    <source>
        <dbReference type="ARBA" id="ARBA00048692"/>
    </source>
</evidence>
<dbReference type="InterPro" id="IPR016030">
    <property type="entry name" value="CblAdoTrfase-like"/>
</dbReference>
<evidence type="ECO:0000256" key="11">
    <source>
        <dbReference type="ARBA" id="ARBA00033334"/>
    </source>
</evidence>
<evidence type="ECO:0000256" key="3">
    <source>
        <dbReference type="ARBA" id="ARBA00011233"/>
    </source>
</evidence>
<dbReference type="GO" id="GO:0005524">
    <property type="term" value="F:ATP binding"/>
    <property type="evidence" value="ECO:0007669"/>
    <property type="project" value="UniProtKB-UniRule"/>
</dbReference>
<gene>
    <name evidence="17" type="ORF">U473_00970</name>
</gene>
<evidence type="ECO:0000256" key="1">
    <source>
        <dbReference type="ARBA" id="ARBA00005121"/>
    </source>
</evidence>
<evidence type="ECO:0000256" key="2">
    <source>
        <dbReference type="ARBA" id="ARBA00007487"/>
    </source>
</evidence>
<feature type="domain" description="Cobalamin adenosyltransferase-like" evidence="16">
    <location>
        <begin position="4"/>
        <end position="167"/>
    </location>
</feature>